<dbReference type="PROSITE" id="PS50287">
    <property type="entry name" value="SRCR_2"/>
    <property type="match status" value="2"/>
</dbReference>
<evidence type="ECO:0000313" key="24">
    <source>
        <dbReference type="EMBL" id="KAJ6222865.1"/>
    </source>
</evidence>
<keyword evidence="12" id="KW-1133">Transmembrane helix</keyword>
<dbReference type="PANTHER" id="PTHR45817:SF4">
    <property type="entry name" value="LYSYL OXIDASE-LIKE-RELATED"/>
    <property type="match status" value="1"/>
</dbReference>
<evidence type="ECO:0000256" key="9">
    <source>
        <dbReference type="ARBA" id="ARBA00022729"/>
    </source>
</evidence>
<protein>
    <recommendedName>
        <fullName evidence="18">protein-lysine 6-oxidase</fullName>
        <ecNumber evidence="18">1.4.3.13</ecNumber>
    </recommendedName>
</protein>
<evidence type="ECO:0000259" key="23">
    <source>
        <dbReference type="PROSITE" id="PS50287"/>
    </source>
</evidence>
<feature type="domain" description="SRCR" evidence="23">
    <location>
        <begin position="329"/>
        <end position="441"/>
    </location>
</feature>
<evidence type="ECO:0000256" key="11">
    <source>
        <dbReference type="ARBA" id="ARBA00022772"/>
    </source>
</evidence>
<dbReference type="InterPro" id="IPR036772">
    <property type="entry name" value="SRCR-like_dom_sf"/>
</dbReference>
<evidence type="ECO:0000256" key="6">
    <source>
        <dbReference type="ARBA" id="ARBA00022525"/>
    </source>
</evidence>
<evidence type="ECO:0000256" key="8">
    <source>
        <dbReference type="ARBA" id="ARBA00022723"/>
    </source>
</evidence>
<dbReference type="Gene3D" id="3.10.250.10">
    <property type="entry name" value="SRCR-like domain"/>
    <property type="match status" value="2"/>
</dbReference>
<evidence type="ECO:0000256" key="7">
    <source>
        <dbReference type="ARBA" id="ARBA00022692"/>
    </source>
</evidence>
<comment type="cofactor">
    <cofactor evidence="1">
        <name>Cu cation</name>
        <dbReference type="ChEBI" id="CHEBI:23378"/>
    </cofactor>
</comment>
<sequence length="653" mass="73923">MHSCTITFTFGIVLLSLCMVIETGAPFKRLLLINQNESLFRNKRQLPQVVVVPRSNLEMITEALNQGIPIQLDNFTTIDAEDISNVIGRLLFQLNETAFQIQDLRPILPQLRSSSNRNNAIMLTPPPLSTSTSTTTTTTTLPPPATSTSMPPNRVFVGTGQRIRTMSTSFDSPRQSNRVRNQVREGRIRLVGGQSLFEGNIEINHMGRWGSICDDEWDMAEANVVCRQLGFILGALEATTNSRYGMGRRFIWMDNLFCNGSEKAIQDCPFPGWQEHDCGQNEAAGVVCRTRLDQEPDNGSGPNRSEKLNDSAIIVNQRLSRIFGNEMQIRLIGERVDHSGRVEVRFNGDVNPKWQLICGNGWSMNEANVICRQLGLGSAQIELHLRWHDIQSSNRESRTPEILTGIKCNGNESNLSQCMMIGSRTNQCPDSYENIAGVTCSADLPDLILDTYQLENSAFVEDRSIMFLQCAMEEQCLSKSAYELDRTNPEWIYEYRRLLRFTAAIRNIGTIDFRPFTPKYEWIWHSCHRHYHSMEVFAHFDLLDHSGNRIAEGHKASFCLEDNDCQEGSRARYKCANYGEQGISVGCVDIYKYDIDCQWIDITDIQPGEYILKITINPEFKVPELTFENNAASCHFIYTPIGGYVTNCTVVKP</sequence>
<comment type="subcellular location">
    <subcellularLocation>
        <location evidence="2">Membrane</location>
        <topology evidence="2">Single-pass membrane protein</topology>
    </subcellularLocation>
    <subcellularLocation>
        <location evidence="3">Secreted</location>
        <location evidence="3">Extracellular space</location>
    </subcellularLocation>
</comment>
<dbReference type="GO" id="GO:0016020">
    <property type="term" value="C:membrane"/>
    <property type="evidence" value="ECO:0007669"/>
    <property type="project" value="UniProtKB-SubCell"/>
</dbReference>
<keyword evidence="14" id="KW-0186">Copper</keyword>
<dbReference type="FunFam" id="3.10.250.10:FF:000026">
    <property type="entry name" value="Tequila, isoform D"/>
    <property type="match status" value="1"/>
</dbReference>
<evidence type="ECO:0000256" key="12">
    <source>
        <dbReference type="ARBA" id="ARBA00022989"/>
    </source>
</evidence>
<evidence type="ECO:0000256" key="17">
    <source>
        <dbReference type="ARBA" id="ARBA00023180"/>
    </source>
</evidence>
<dbReference type="GO" id="GO:0005615">
    <property type="term" value="C:extracellular space"/>
    <property type="evidence" value="ECO:0007669"/>
    <property type="project" value="TreeGrafter"/>
</dbReference>
<keyword evidence="7" id="KW-0812">Transmembrane</keyword>
<dbReference type="GO" id="GO:0004720">
    <property type="term" value="F:protein-lysine 6-oxidase activity"/>
    <property type="evidence" value="ECO:0007669"/>
    <property type="project" value="UniProtKB-EC"/>
</dbReference>
<dbReference type="InterPro" id="IPR001695">
    <property type="entry name" value="Lysyl_oxidase"/>
</dbReference>
<organism evidence="24 25">
    <name type="scientific">Blomia tropicalis</name>
    <name type="common">Mite</name>
    <dbReference type="NCBI Taxonomy" id="40697"/>
    <lineage>
        <taxon>Eukaryota</taxon>
        <taxon>Metazoa</taxon>
        <taxon>Ecdysozoa</taxon>
        <taxon>Arthropoda</taxon>
        <taxon>Chelicerata</taxon>
        <taxon>Arachnida</taxon>
        <taxon>Acari</taxon>
        <taxon>Acariformes</taxon>
        <taxon>Sarcoptiformes</taxon>
        <taxon>Astigmata</taxon>
        <taxon>Glycyphagoidea</taxon>
        <taxon>Echimyopodidae</taxon>
        <taxon>Blomia</taxon>
    </lineage>
</organism>
<dbReference type="GO" id="GO:0005507">
    <property type="term" value="F:copper ion binding"/>
    <property type="evidence" value="ECO:0007669"/>
    <property type="project" value="InterPro"/>
</dbReference>
<keyword evidence="9 22" id="KW-0732">Signal</keyword>
<evidence type="ECO:0000256" key="21">
    <source>
        <dbReference type="SAM" id="MobiDB-lite"/>
    </source>
</evidence>
<evidence type="ECO:0000313" key="25">
    <source>
        <dbReference type="Proteomes" id="UP001142055"/>
    </source>
</evidence>
<keyword evidence="6" id="KW-0964">Secreted</keyword>
<dbReference type="InterPro" id="IPR050912">
    <property type="entry name" value="LOX-like_protein"/>
</dbReference>
<dbReference type="SUPFAM" id="SSF56487">
    <property type="entry name" value="SRCR-like"/>
    <property type="match status" value="2"/>
</dbReference>
<keyword evidence="25" id="KW-1185">Reference proteome</keyword>
<keyword evidence="8" id="KW-0479">Metal-binding</keyword>
<evidence type="ECO:0000256" key="13">
    <source>
        <dbReference type="ARBA" id="ARBA00023002"/>
    </source>
</evidence>
<keyword evidence="10" id="KW-0677">Repeat</keyword>
<keyword evidence="15" id="KW-0472">Membrane</keyword>
<reference evidence="24" key="1">
    <citation type="submission" date="2022-12" db="EMBL/GenBank/DDBJ databases">
        <title>Genome assemblies of Blomia tropicalis.</title>
        <authorList>
            <person name="Cui Y."/>
        </authorList>
    </citation>
    <scope>NUCLEOTIDE SEQUENCE</scope>
    <source>
        <tissue evidence="24">Adult mites</tissue>
    </source>
</reference>
<evidence type="ECO:0000256" key="18">
    <source>
        <dbReference type="ARBA" id="ARBA00038869"/>
    </source>
</evidence>
<dbReference type="SMART" id="SM00202">
    <property type="entry name" value="SR"/>
    <property type="match status" value="2"/>
</dbReference>
<dbReference type="FunFam" id="3.10.250.10:FF:000016">
    <property type="entry name" value="Scavenger receptor cysteine-rich protein type 12"/>
    <property type="match status" value="1"/>
</dbReference>
<feature type="disulfide bond" evidence="20">
    <location>
        <begin position="408"/>
        <end position="418"/>
    </location>
</feature>
<comment type="similarity">
    <text evidence="4">Belongs to the lysyl oxidase family.</text>
</comment>
<evidence type="ECO:0000256" key="10">
    <source>
        <dbReference type="ARBA" id="ARBA00022737"/>
    </source>
</evidence>
<dbReference type="Pfam" id="PF01186">
    <property type="entry name" value="Lysyl_oxidase"/>
    <property type="match status" value="1"/>
</dbReference>
<evidence type="ECO:0000256" key="2">
    <source>
        <dbReference type="ARBA" id="ARBA00004167"/>
    </source>
</evidence>
<feature type="region of interest" description="Disordered" evidence="21">
    <location>
        <begin position="118"/>
        <end position="154"/>
    </location>
</feature>
<dbReference type="Pfam" id="PF00530">
    <property type="entry name" value="SRCR"/>
    <property type="match status" value="2"/>
</dbReference>
<proteinExistence type="inferred from homology"/>
<keyword evidence="5" id="KW-0886">LTQ</keyword>
<dbReference type="EC" id="1.4.3.13" evidence="18"/>
<evidence type="ECO:0000256" key="16">
    <source>
        <dbReference type="ARBA" id="ARBA00023157"/>
    </source>
</evidence>
<feature type="signal peptide" evidence="22">
    <location>
        <begin position="1"/>
        <end position="23"/>
    </location>
</feature>
<keyword evidence="11" id="KW-0801">TPQ</keyword>
<dbReference type="PRINTS" id="PR00258">
    <property type="entry name" value="SPERACTRCPTR"/>
</dbReference>
<dbReference type="AlphaFoldDB" id="A0A9Q0RQQ0"/>
<feature type="chain" id="PRO_5040137124" description="protein-lysine 6-oxidase" evidence="22">
    <location>
        <begin position="24"/>
        <end position="653"/>
    </location>
</feature>
<dbReference type="EMBL" id="JAPWDV010000001">
    <property type="protein sequence ID" value="KAJ6222865.1"/>
    <property type="molecule type" value="Genomic_DNA"/>
</dbReference>
<dbReference type="InterPro" id="IPR001190">
    <property type="entry name" value="SRCR"/>
</dbReference>
<dbReference type="PROSITE" id="PS00420">
    <property type="entry name" value="SRCR_1"/>
    <property type="match status" value="1"/>
</dbReference>
<keyword evidence="16 20" id="KW-1015">Disulfide bond</keyword>
<evidence type="ECO:0000256" key="20">
    <source>
        <dbReference type="PROSITE-ProRule" id="PRU00196"/>
    </source>
</evidence>
<comment type="catalytic activity">
    <reaction evidence="19">
        <text>L-lysyl-[protein] + O2 + H2O = (S)-2-amino-6-oxohexanoyl-[protein] + H2O2 + NH4(+)</text>
        <dbReference type="Rhea" id="RHEA:24544"/>
        <dbReference type="Rhea" id="RHEA-COMP:9752"/>
        <dbReference type="Rhea" id="RHEA-COMP:12448"/>
        <dbReference type="ChEBI" id="CHEBI:15377"/>
        <dbReference type="ChEBI" id="CHEBI:15379"/>
        <dbReference type="ChEBI" id="CHEBI:16240"/>
        <dbReference type="ChEBI" id="CHEBI:28938"/>
        <dbReference type="ChEBI" id="CHEBI:29969"/>
        <dbReference type="ChEBI" id="CHEBI:131803"/>
        <dbReference type="EC" id="1.4.3.13"/>
    </reaction>
</comment>
<dbReference type="InterPro" id="IPR019828">
    <property type="entry name" value="Lysyl_oxidase_CS"/>
</dbReference>
<evidence type="ECO:0000256" key="5">
    <source>
        <dbReference type="ARBA" id="ARBA00022477"/>
    </source>
</evidence>
<evidence type="ECO:0000256" key="15">
    <source>
        <dbReference type="ARBA" id="ARBA00023136"/>
    </source>
</evidence>
<accession>A0A9Q0RQQ0</accession>
<evidence type="ECO:0000256" key="19">
    <source>
        <dbReference type="ARBA" id="ARBA00047861"/>
    </source>
</evidence>
<evidence type="ECO:0000256" key="22">
    <source>
        <dbReference type="SAM" id="SignalP"/>
    </source>
</evidence>
<feature type="domain" description="SRCR" evidence="23">
    <location>
        <begin position="188"/>
        <end position="289"/>
    </location>
</feature>
<feature type="disulfide bond" evidence="20">
    <location>
        <begin position="258"/>
        <end position="268"/>
    </location>
</feature>
<dbReference type="PRINTS" id="PR00074">
    <property type="entry name" value="LYSYLOXIDASE"/>
</dbReference>
<evidence type="ECO:0000256" key="14">
    <source>
        <dbReference type="ARBA" id="ARBA00023008"/>
    </source>
</evidence>
<dbReference type="PANTHER" id="PTHR45817">
    <property type="entry name" value="LYSYL OXIDASE-LIKE-RELATED"/>
    <property type="match status" value="1"/>
</dbReference>
<evidence type="ECO:0000256" key="3">
    <source>
        <dbReference type="ARBA" id="ARBA00004239"/>
    </source>
</evidence>
<name>A0A9Q0RQQ0_BLOTA</name>
<gene>
    <name evidence="24" type="ORF">RDWZM_001410</name>
</gene>
<evidence type="ECO:0000256" key="1">
    <source>
        <dbReference type="ARBA" id="ARBA00001935"/>
    </source>
</evidence>
<feature type="compositionally biased region" description="Low complexity" evidence="21">
    <location>
        <begin position="129"/>
        <end position="152"/>
    </location>
</feature>
<evidence type="ECO:0000256" key="4">
    <source>
        <dbReference type="ARBA" id="ARBA00007492"/>
    </source>
</evidence>
<dbReference type="Proteomes" id="UP001142055">
    <property type="component" value="Chromosome 1"/>
</dbReference>
<dbReference type="OMA" id="DIFAHYD"/>
<comment type="caution">
    <text evidence="24">The sequence shown here is derived from an EMBL/GenBank/DDBJ whole genome shotgun (WGS) entry which is preliminary data.</text>
</comment>
<keyword evidence="13" id="KW-0560">Oxidoreductase</keyword>
<comment type="caution">
    <text evidence="20">Lacks conserved residue(s) required for the propagation of feature annotation.</text>
</comment>
<keyword evidence="17" id="KW-0325">Glycoprotein</keyword>
<dbReference type="PROSITE" id="PS00926">
    <property type="entry name" value="LYSYL_OXIDASE"/>
    <property type="match status" value="1"/>
</dbReference>